<comment type="caution">
    <text evidence="1">The sequence shown here is derived from an EMBL/GenBank/DDBJ whole genome shotgun (WGS) entry which is preliminary data.</text>
</comment>
<evidence type="ECO:0000313" key="1">
    <source>
        <dbReference type="EMBL" id="RKF13873.1"/>
    </source>
</evidence>
<dbReference type="OrthoDB" id="7625707at2"/>
<proteinExistence type="predicted"/>
<dbReference type="RefSeq" id="WP_121167161.1">
    <property type="nucleotide sequence ID" value="NZ_RAPE01000003.1"/>
</dbReference>
<evidence type="ECO:0000313" key="2">
    <source>
        <dbReference type="Proteomes" id="UP000281128"/>
    </source>
</evidence>
<dbReference type="Proteomes" id="UP000281128">
    <property type="component" value="Unassembled WGS sequence"/>
</dbReference>
<accession>A0A3A8AUS6</accession>
<dbReference type="Pfam" id="PF09898">
    <property type="entry name" value="DUF2125"/>
    <property type="match status" value="1"/>
</dbReference>
<dbReference type="EMBL" id="RAPE01000003">
    <property type="protein sequence ID" value="RKF13873.1"/>
    <property type="molecule type" value="Genomic_DNA"/>
</dbReference>
<reference evidence="1 2" key="1">
    <citation type="submission" date="2018-09" db="EMBL/GenBank/DDBJ databases">
        <title>Roseovarius spongiae sp. nov., isolated from a marine sponge.</title>
        <authorList>
            <person name="Zhuang L."/>
            <person name="Luo L."/>
        </authorList>
    </citation>
    <scope>NUCLEOTIDE SEQUENCE [LARGE SCALE GENOMIC DNA]</scope>
    <source>
        <strain evidence="1 2">HN-E21</strain>
    </source>
</reference>
<keyword evidence="2" id="KW-1185">Reference proteome</keyword>
<dbReference type="AlphaFoldDB" id="A0A3A8AUS6"/>
<protein>
    <submittedName>
        <fullName evidence="1">DUF2125 domain-containing protein</fullName>
    </submittedName>
</protein>
<organism evidence="1 2">
    <name type="scientific">Roseovarius spongiae</name>
    <dbReference type="NCBI Taxonomy" id="2320272"/>
    <lineage>
        <taxon>Bacteria</taxon>
        <taxon>Pseudomonadati</taxon>
        <taxon>Pseudomonadota</taxon>
        <taxon>Alphaproteobacteria</taxon>
        <taxon>Rhodobacterales</taxon>
        <taxon>Roseobacteraceae</taxon>
        <taxon>Roseovarius</taxon>
    </lineage>
</organism>
<dbReference type="InterPro" id="IPR018666">
    <property type="entry name" value="DUF2125"/>
</dbReference>
<sequence length="335" mass="36659">MRTLLAIIVLAALGWAGYWFVGAGAARAGFTAWFDDRRAEGWVADYADLSISGFPNRFDASFGDIALADPGTGLAWEAPFFQILALSYRPNHVIAIWPDTQLIATPLEKYQVASDDMRASLVLEPRLGLTLERAHFTSKGLRVTPEGQSAPWRAAELRLAADRVPADARPDYHLGFLAEALTPPGEWLSRFDPEGSLPDTFGLLRADLSVIFDKPWNRSAIEEARPQPRRIRLKLAEAMWGRLSLAAAGEVTVDEAGTPTGEIMVKARNWREMLRLARQSGALPETLAGPLEDGLTMLSRLAGNPKTLDIPLKFSGGRVWLGLAPIAAAPVLRIR</sequence>
<name>A0A3A8AUS6_9RHOB</name>
<gene>
    <name evidence="1" type="ORF">D6850_11800</name>
</gene>